<dbReference type="AlphaFoldDB" id="Q47SP9"/>
<protein>
    <submittedName>
        <fullName evidence="7">Similar to Cell wall-associated hydrolases (Invasion-associated proteins)</fullName>
    </submittedName>
</protein>
<sequence>MLRLFVRVPPSDDGNCATQFAIGVGLFIAGVVTIAMVVIPLATVNQSVANLTSGALKCTSETEQVEASGYAENSIPENYLEIYQRVGEEKGIPWNVLAGIGQVESHHGRWDGPGITEGHNDWGAAGPMQFGALDGSAAGNSWGGEPIMPVEDRPEEGYGQDGNGDGIVNVYDPEDAIPAAADYLLDHGAKEDIRQAIYAYNHAWWYVDEVLEWAEKYAEGSYTASASIATAVNCTLTADGNFIGSAPDDLVQAVVDWALAQRGKPYVWGGTGPNGFDCSGLVMRAYESIGVTIPRISQDQWNFGPRIPKGQEQPGDLVFFDVQRPGEPPGPGHVGMVIGDGLMVEAWCTNCGPIAVREYDSPNRAPIMGFTRPLEAPEAKAQLAQLENRG</sequence>
<dbReference type="PROSITE" id="PS51935">
    <property type="entry name" value="NLPC_P60"/>
    <property type="match status" value="1"/>
</dbReference>
<feature type="domain" description="NlpC/P60" evidence="6">
    <location>
        <begin position="248"/>
        <end position="375"/>
    </location>
</feature>
<organism evidence="7">
    <name type="scientific">Thermobifida fusca (strain YX)</name>
    <dbReference type="NCBI Taxonomy" id="269800"/>
    <lineage>
        <taxon>Bacteria</taxon>
        <taxon>Bacillati</taxon>
        <taxon>Actinomycetota</taxon>
        <taxon>Actinomycetes</taxon>
        <taxon>Streptosporangiales</taxon>
        <taxon>Nocardiopsidaceae</taxon>
        <taxon>Thermobifida</taxon>
    </lineage>
</organism>
<dbReference type="CAZy" id="GH23">
    <property type="family name" value="Glycoside Hydrolase Family 23"/>
</dbReference>
<evidence type="ECO:0000256" key="5">
    <source>
        <dbReference type="SAM" id="Phobius"/>
    </source>
</evidence>
<dbReference type="GO" id="GO:0008234">
    <property type="term" value="F:cysteine-type peptidase activity"/>
    <property type="evidence" value="ECO:0007669"/>
    <property type="project" value="UniProtKB-KW"/>
</dbReference>
<dbReference type="InterPro" id="IPR023346">
    <property type="entry name" value="Lysozyme-like_dom_sf"/>
</dbReference>
<dbReference type="GO" id="GO:0006508">
    <property type="term" value="P:proteolysis"/>
    <property type="evidence" value="ECO:0007669"/>
    <property type="project" value="UniProtKB-KW"/>
</dbReference>
<evidence type="ECO:0000256" key="1">
    <source>
        <dbReference type="ARBA" id="ARBA00007074"/>
    </source>
</evidence>
<evidence type="ECO:0000313" key="7">
    <source>
        <dbReference type="EMBL" id="AAZ54518.1"/>
    </source>
</evidence>
<comment type="similarity">
    <text evidence="1">Belongs to the peptidase C40 family.</text>
</comment>
<dbReference type="eggNOG" id="COG0791">
    <property type="taxonomic scope" value="Bacteria"/>
</dbReference>
<dbReference type="STRING" id="269800.Tfu_0480"/>
<feature type="transmembrane region" description="Helical" evidence="5">
    <location>
        <begin position="20"/>
        <end position="42"/>
    </location>
</feature>
<evidence type="ECO:0000259" key="6">
    <source>
        <dbReference type="PROSITE" id="PS51935"/>
    </source>
</evidence>
<dbReference type="Pfam" id="PF00877">
    <property type="entry name" value="NLPC_P60"/>
    <property type="match status" value="1"/>
</dbReference>
<dbReference type="RefSeq" id="WP_011290927.1">
    <property type="nucleotide sequence ID" value="NC_007333.1"/>
</dbReference>
<keyword evidence="5" id="KW-0472">Membrane</keyword>
<dbReference type="CDD" id="cd13399">
    <property type="entry name" value="Slt35-like"/>
    <property type="match status" value="1"/>
</dbReference>
<dbReference type="OrthoDB" id="5244330at2"/>
<dbReference type="Gene3D" id="3.90.1720.10">
    <property type="entry name" value="endopeptidase domain like (from Nostoc punctiforme)"/>
    <property type="match status" value="1"/>
</dbReference>
<keyword evidence="3 7" id="KW-0378">Hydrolase</keyword>
<accession>Q47SP9</accession>
<keyword evidence="4" id="KW-0788">Thiol protease</keyword>
<dbReference type="SUPFAM" id="SSF54001">
    <property type="entry name" value="Cysteine proteinases"/>
    <property type="match status" value="1"/>
</dbReference>
<dbReference type="EMBL" id="CP000088">
    <property type="protein sequence ID" value="AAZ54518.1"/>
    <property type="molecule type" value="Genomic_DNA"/>
</dbReference>
<name>Q47SP9_THEFY</name>
<keyword evidence="5" id="KW-1133">Transmembrane helix</keyword>
<evidence type="ECO:0000256" key="2">
    <source>
        <dbReference type="ARBA" id="ARBA00022670"/>
    </source>
</evidence>
<evidence type="ECO:0000256" key="3">
    <source>
        <dbReference type="ARBA" id="ARBA00022801"/>
    </source>
</evidence>
<keyword evidence="5" id="KW-0812">Transmembrane</keyword>
<dbReference type="SUPFAM" id="SSF53955">
    <property type="entry name" value="Lysozyme-like"/>
    <property type="match status" value="1"/>
</dbReference>
<dbReference type="PANTHER" id="PTHR47359:SF3">
    <property type="entry name" value="NLP_P60 DOMAIN-CONTAINING PROTEIN-RELATED"/>
    <property type="match status" value="1"/>
</dbReference>
<dbReference type="HOGENOM" id="CLU_054383_1_0_11"/>
<gene>
    <name evidence="7" type="ordered locus">Tfu_0480</name>
</gene>
<dbReference type="Gene3D" id="1.10.530.10">
    <property type="match status" value="1"/>
</dbReference>
<evidence type="ECO:0000256" key="4">
    <source>
        <dbReference type="ARBA" id="ARBA00022807"/>
    </source>
</evidence>
<dbReference type="KEGG" id="tfu:Tfu_0480"/>
<reference evidence="7" key="1">
    <citation type="submission" date="2005-07" db="EMBL/GenBank/DDBJ databases">
        <title>Complete sequence of Thermobifida fusca YX.</title>
        <authorList>
            <consortium name="US DOE Joint Genome Institute"/>
            <person name="Copeland A."/>
            <person name="Lucas S."/>
            <person name="Lapidus A."/>
            <person name="Barry K."/>
            <person name="Detter J.C."/>
            <person name="Glavina T."/>
            <person name="Hammon N."/>
            <person name="Israni S."/>
            <person name="Pitluck S."/>
            <person name="Di Bartolo G."/>
            <person name="Chain P."/>
            <person name="Schmutz J."/>
            <person name="Larimer F."/>
            <person name="Land M."/>
            <person name="Lykidis A."/>
            <person name="Richardson P."/>
        </authorList>
    </citation>
    <scope>NUCLEOTIDE SEQUENCE</scope>
    <source>
        <strain evidence="7">YX</strain>
    </source>
</reference>
<proteinExistence type="inferred from homology"/>
<dbReference type="InterPro" id="IPR051794">
    <property type="entry name" value="PG_Endopeptidase_C40"/>
</dbReference>
<dbReference type="PANTHER" id="PTHR47359">
    <property type="entry name" value="PEPTIDOGLYCAN DL-ENDOPEPTIDASE CWLO"/>
    <property type="match status" value="1"/>
</dbReference>
<dbReference type="InterPro" id="IPR038765">
    <property type="entry name" value="Papain-like_cys_pep_sf"/>
</dbReference>
<dbReference type="InterPro" id="IPR000064">
    <property type="entry name" value="NLP_P60_dom"/>
</dbReference>
<keyword evidence="2" id="KW-0645">Protease</keyword>